<dbReference type="InterPro" id="IPR002092">
    <property type="entry name" value="DNA-dir_Rpol_phage-type"/>
</dbReference>
<dbReference type="InterPro" id="IPR043502">
    <property type="entry name" value="DNA/RNA_pol_sf"/>
</dbReference>
<reference evidence="2 3" key="1">
    <citation type="journal article" date="2022" name="Nat. Plants">
        <title>Genomes of leafy and leafless Platanthera orchids illuminate the evolution of mycoheterotrophy.</title>
        <authorList>
            <person name="Li M.H."/>
            <person name="Liu K.W."/>
            <person name="Li Z."/>
            <person name="Lu H.C."/>
            <person name="Ye Q.L."/>
            <person name="Zhang D."/>
            <person name="Wang J.Y."/>
            <person name="Li Y.F."/>
            <person name="Zhong Z.M."/>
            <person name="Liu X."/>
            <person name="Yu X."/>
            <person name="Liu D.K."/>
            <person name="Tu X.D."/>
            <person name="Liu B."/>
            <person name="Hao Y."/>
            <person name="Liao X.Y."/>
            <person name="Jiang Y.T."/>
            <person name="Sun W.H."/>
            <person name="Chen J."/>
            <person name="Chen Y.Q."/>
            <person name="Ai Y."/>
            <person name="Zhai J.W."/>
            <person name="Wu S.S."/>
            <person name="Zhou Z."/>
            <person name="Hsiao Y.Y."/>
            <person name="Wu W.L."/>
            <person name="Chen Y.Y."/>
            <person name="Lin Y.F."/>
            <person name="Hsu J.L."/>
            <person name="Li C.Y."/>
            <person name="Wang Z.W."/>
            <person name="Zhao X."/>
            <person name="Zhong W.Y."/>
            <person name="Ma X.K."/>
            <person name="Ma L."/>
            <person name="Huang J."/>
            <person name="Chen G.Z."/>
            <person name="Huang M.Z."/>
            <person name="Huang L."/>
            <person name="Peng D.H."/>
            <person name="Luo Y.B."/>
            <person name="Zou S.Q."/>
            <person name="Chen S.P."/>
            <person name="Lan S."/>
            <person name="Tsai W.C."/>
            <person name="Van de Peer Y."/>
            <person name="Liu Z.J."/>
        </authorList>
    </citation>
    <scope>NUCLEOTIDE SEQUENCE [LARGE SCALE GENOMIC DNA]</scope>
    <source>
        <strain evidence="2">Lor288</strain>
    </source>
</reference>
<dbReference type="InterPro" id="IPR037159">
    <property type="entry name" value="RNA_POL_N_sf"/>
</dbReference>
<dbReference type="Pfam" id="PF14700">
    <property type="entry name" value="RPOL_N"/>
    <property type="match status" value="1"/>
</dbReference>
<protein>
    <recommendedName>
        <fullName evidence="1">DNA-directed RNA polymerase N-terminal domain-containing protein</fullName>
    </recommendedName>
</protein>
<organism evidence="2 3">
    <name type="scientific">Platanthera guangdongensis</name>
    <dbReference type="NCBI Taxonomy" id="2320717"/>
    <lineage>
        <taxon>Eukaryota</taxon>
        <taxon>Viridiplantae</taxon>
        <taxon>Streptophyta</taxon>
        <taxon>Embryophyta</taxon>
        <taxon>Tracheophyta</taxon>
        <taxon>Spermatophyta</taxon>
        <taxon>Magnoliopsida</taxon>
        <taxon>Liliopsida</taxon>
        <taxon>Asparagales</taxon>
        <taxon>Orchidaceae</taxon>
        <taxon>Orchidoideae</taxon>
        <taxon>Orchideae</taxon>
        <taxon>Orchidinae</taxon>
        <taxon>Platanthera</taxon>
    </lineage>
</organism>
<dbReference type="SUPFAM" id="SSF56672">
    <property type="entry name" value="DNA/RNA polymerases"/>
    <property type="match status" value="1"/>
</dbReference>
<accession>A0ABR2MKY7</accession>
<evidence type="ECO:0000313" key="2">
    <source>
        <dbReference type="EMBL" id="KAK8964780.1"/>
    </source>
</evidence>
<proteinExistence type="predicted"/>
<dbReference type="PANTHER" id="PTHR10102:SF0">
    <property type="entry name" value="DNA-DIRECTED RNA POLYMERASE, MITOCHONDRIAL"/>
    <property type="match status" value="1"/>
</dbReference>
<feature type="domain" description="DNA-directed RNA polymerase N-terminal" evidence="1">
    <location>
        <begin position="163"/>
        <end position="297"/>
    </location>
</feature>
<gene>
    <name evidence="2" type="ORF">KSP40_PGU012111</name>
</gene>
<name>A0ABR2MKY7_9ASPA</name>
<dbReference type="EMBL" id="JBBWWR010000006">
    <property type="protein sequence ID" value="KAK8964780.1"/>
    <property type="molecule type" value="Genomic_DNA"/>
</dbReference>
<dbReference type="SMART" id="SM01311">
    <property type="entry name" value="RPOL_N"/>
    <property type="match status" value="1"/>
</dbReference>
<dbReference type="PANTHER" id="PTHR10102">
    <property type="entry name" value="DNA-DIRECTED RNA POLYMERASE, MITOCHONDRIAL"/>
    <property type="match status" value="1"/>
</dbReference>
<dbReference type="Gene3D" id="1.10.1320.10">
    <property type="entry name" value="DNA-directed RNA polymerase, N-terminal domain"/>
    <property type="match status" value="1"/>
</dbReference>
<dbReference type="Proteomes" id="UP001412067">
    <property type="component" value="Unassembled WGS sequence"/>
</dbReference>
<sequence length="300" mass="33362">MSSVATLILPKSSAFDSSLFLSNPRCQLLSSSHPKDMWRTFFRRVCRPYPPSPSSLFSEFSFSKLSFSRRSEGSCFLLGNSPYHAATSPASFKGFASVAEAVEAISSTDVDEDASSIHEIHGFLQEISSREKAAGGASVGRLRKQLRTVHPVIGSKKYLILRRKQIKIETDAWFQAAQEYKELLADMCERKLVPNLPYMKSLFLGWFEPFRDKIVAEQELCRESKSRASLFPFFNELPPEMMAVITMHKLTSFLMTGEDGCIRVVQASCQIGDAIEHEFQFAGLTAALPGLQAAFSSASS</sequence>
<evidence type="ECO:0000313" key="3">
    <source>
        <dbReference type="Proteomes" id="UP001412067"/>
    </source>
</evidence>
<dbReference type="InterPro" id="IPR029262">
    <property type="entry name" value="RPOL_N"/>
</dbReference>
<evidence type="ECO:0000259" key="1">
    <source>
        <dbReference type="SMART" id="SM01311"/>
    </source>
</evidence>
<comment type="caution">
    <text evidence="2">The sequence shown here is derived from an EMBL/GenBank/DDBJ whole genome shotgun (WGS) entry which is preliminary data.</text>
</comment>
<keyword evidence="3" id="KW-1185">Reference proteome</keyword>